<dbReference type="PROSITE" id="PS50293">
    <property type="entry name" value="TPR_REGION"/>
    <property type="match status" value="1"/>
</dbReference>
<keyword evidence="2 3" id="KW-0802">TPR repeat</keyword>
<dbReference type="Gene3D" id="1.25.40.10">
    <property type="entry name" value="Tetratricopeptide repeat domain"/>
    <property type="match status" value="2"/>
</dbReference>
<evidence type="ECO:0000313" key="4">
    <source>
        <dbReference type="EMBL" id="HED11836.1"/>
    </source>
</evidence>
<feature type="repeat" description="TPR" evidence="3">
    <location>
        <begin position="94"/>
        <end position="127"/>
    </location>
</feature>
<keyword evidence="1" id="KW-0677">Repeat</keyword>
<dbReference type="SMART" id="SM00028">
    <property type="entry name" value="TPR"/>
    <property type="match status" value="4"/>
</dbReference>
<name>A0A7V1PW96_CALAY</name>
<proteinExistence type="predicted"/>
<gene>
    <name evidence="4" type="ORF">ENJ10_14180</name>
</gene>
<evidence type="ECO:0000256" key="1">
    <source>
        <dbReference type="ARBA" id="ARBA00022737"/>
    </source>
</evidence>
<protein>
    <submittedName>
        <fullName evidence="4">Tetratricopeptide repeat protein</fullName>
    </submittedName>
</protein>
<dbReference type="SUPFAM" id="SSF48452">
    <property type="entry name" value="TPR-like"/>
    <property type="match status" value="1"/>
</dbReference>
<dbReference type="Pfam" id="PF13414">
    <property type="entry name" value="TPR_11"/>
    <property type="match status" value="1"/>
</dbReference>
<dbReference type="PROSITE" id="PS50005">
    <property type="entry name" value="TPR"/>
    <property type="match status" value="3"/>
</dbReference>
<dbReference type="Proteomes" id="UP000886005">
    <property type="component" value="Unassembled WGS sequence"/>
</dbReference>
<dbReference type="InterPro" id="IPR051685">
    <property type="entry name" value="Ycf3/AcsC/BcsC/TPR_MFPF"/>
</dbReference>
<accession>A0A7V1PW96</accession>
<feature type="repeat" description="TPR" evidence="3">
    <location>
        <begin position="162"/>
        <end position="195"/>
    </location>
</feature>
<dbReference type="PANTHER" id="PTHR44943">
    <property type="entry name" value="CELLULOSE SYNTHASE OPERON PROTEIN C"/>
    <property type="match status" value="1"/>
</dbReference>
<reference evidence="4" key="1">
    <citation type="journal article" date="2020" name="mSystems">
        <title>Genome- and Community-Level Interaction Insights into Carbon Utilization and Element Cycling Functions of Hydrothermarchaeota in Hydrothermal Sediment.</title>
        <authorList>
            <person name="Zhou Z."/>
            <person name="Liu Y."/>
            <person name="Xu W."/>
            <person name="Pan J."/>
            <person name="Luo Z.H."/>
            <person name="Li M."/>
        </authorList>
    </citation>
    <scope>NUCLEOTIDE SEQUENCE [LARGE SCALE GENOMIC DNA]</scope>
    <source>
        <strain evidence="4">HyVt-456</strain>
    </source>
</reference>
<comment type="caution">
    <text evidence="4">The sequence shown here is derived from an EMBL/GenBank/DDBJ whole genome shotgun (WGS) entry which is preliminary data.</text>
</comment>
<dbReference type="InterPro" id="IPR011990">
    <property type="entry name" value="TPR-like_helical_dom_sf"/>
</dbReference>
<feature type="repeat" description="TPR" evidence="3">
    <location>
        <begin position="128"/>
        <end position="161"/>
    </location>
</feature>
<dbReference type="AlphaFoldDB" id="A0A7V1PW96"/>
<evidence type="ECO:0000256" key="3">
    <source>
        <dbReference type="PROSITE-ProRule" id="PRU00339"/>
    </source>
</evidence>
<evidence type="ECO:0000256" key="2">
    <source>
        <dbReference type="ARBA" id="ARBA00022803"/>
    </source>
</evidence>
<dbReference type="InterPro" id="IPR019734">
    <property type="entry name" value="TPR_rpt"/>
</dbReference>
<organism evidence="4">
    <name type="scientific">Caldithrix abyssi</name>
    <dbReference type="NCBI Taxonomy" id="187145"/>
    <lineage>
        <taxon>Bacteria</taxon>
        <taxon>Pseudomonadati</taxon>
        <taxon>Calditrichota</taxon>
        <taxon>Calditrichia</taxon>
        <taxon>Calditrichales</taxon>
        <taxon>Calditrichaceae</taxon>
        <taxon>Caldithrix</taxon>
    </lineage>
</organism>
<dbReference type="EMBL" id="DRLD01000402">
    <property type="protein sequence ID" value="HED11836.1"/>
    <property type="molecule type" value="Genomic_DNA"/>
</dbReference>
<dbReference type="PANTHER" id="PTHR44943:SF8">
    <property type="entry name" value="TPR REPEAT-CONTAINING PROTEIN MJ0263"/>
    <property type="match status" value="1"/>
</dbReference>
<sequence length="379" mass="43868">MSDIGFNDDVNVGGRKFHVQTASHLAQGTASCEVFEQGRLINKNYVTFERRHQTDMEKFENRIRNVVESVHDETLQEIELMFSIAEKINGLKHAPSHVKMGLLFVKNNLINDGIRHFEKAIELNKNEIDAYNNLGLAQIKLKNYDTAIRTFETALRINKDYPDVHHNLGMAYYLERQHFKSIDHIQTALRMNPDYKLARYNLALVYLDSILSDKKDTKLPPASIRAERSLQQLKELKLKNISSVMSKVQKALKQKDVKAAVKVLESMREKVFPEDLYNLIGIDFYLRFMFGGKSLTNRSLVKFERDLARAIELRGEYADLWNSLGIVHLIQCRNLFLQALSEFNRALEINPNFEKALKNKKLVENDGKEFLILLRAILK</sequence>